<dbReference type="EMBL" id="CAIIXF020000001">
    <property type="protein sequence ID" value="CAH1773387.1"/>
    <property type="molecule type" value="Genomic_DNA"/>
</dbReference>
<dbReference type="Pfam" id="PF13911">
    <property type="entry name" value="AhpC-TSA_2"/>
    <property type="match status" value="1"/>
</dbReference>
<evidence type="ECO:0000256" key="3">
    <source>
        <dbReference type="ARBA" id="ARBA00023002"/>
    </source>
</evidence>
<accession>A0A8J1UD07</accession>
<reference evidence="4" key="1">
    <citation type="submission" date="2022-03" db="EMBL/GenBank/DDBJ databases">
        <authorList>
            <person name="Martin C."/>
        </authorList>
    </citation>
    <scope>NUCLEOTIDE SEQUENCE</scope>
</reference>
<dbReference type="PANTHER" id="PTHR28630">
    <property type="match status" value="1"/>
</dbReference>
<organism evidence="4 5">
    <name type="scientific">Owenia fusiformis</name>
    <name type="common">Polychaete worm</name>
    <dbReference type="NCBI Taxonomy" id="6347"/>
    <lineage>
        <taxon>Eukaryota</taxon>
        <taxon>Metazoa</taxon>
        <taxon>Spiralia</taxon>
        <taxon>Lophotrochozoa</taxon>
        <taxon>Annelida</taxon>
        <taxon>Polychaeta</taxon>
        <taxon>Sedentaria</taxon>
        <taxon>Canalipalpata</taxon>
        <taxon>Sabellida</taxon>
        <taxon>Oweniida</taxon>
        <taxon>Oweniidae</taxon>
        <taxon>Owenia</taxon>
    </lineage>
</organism>
<dbReference type="GO" id="GO:0047017">
    <property type="term" value="F:prostaglandin F synthase activity"/>
    <property type="evidence" value="ECO:0007669"/>
    <property type="project" value="TreeGrafter"/>
</dbReference>
<dbReference type="OrthoDB" id="40334at2759"/>
<name>A0A8J1UD07_OWEFU</name>
<gene>
    <name evidence="4" type="ORF">OFUS_LOCUS991</name>
</gene>
<comment type="caution">
    <text evidence="4">The sequence shown here is derived from an EMBL/GenBank/DDBJ whole genome shotgun (WGS) entry which is preliminary data.</text>
</comment>
<dbReference type="InterPro" id="IPR032801">
    <property type="entry name" value="PXL2A/B/C"/>
</dbReference>
<proteinExistence type="predicted"/>
<evidence type="ECO:0000256" key="2">
    <source>
        <dbReference type="ARBA" id="ARBA00022490"/>
    </source>
</evidence>
<keyword evidence="5" id="KW-1185">Reference proteome</keyword>
<dbReference type="Proteomes" id="UP000749559">
    <property type="component" value="Unassembled WGS sequence"/>
</dbReference>
<evidence type="ECO:0000256" key="1">
    <source>
        <dbReference type="ARBA" id="ARBA00004496"/>
    </source>
</evidence>
<sequence>MIAIGLEEVGLDEYVKGEFWAGELYIDNNKECYKKLQFTSPGLLSSIGAVFGKQGRTQLSEANKEKVTGNFKGDSYQNGGALVVKAGGDVLLDFKQKTATDQVSLADVLMALGIEGEPPVEQAAPTMVCDDTACKLE</sequence>
<dbReference type="AlphaFoldDB" id="A0A8J1UD07"/>
<protein>
    <submittedName>
        <fullName evidence="4">Uncharacterized protein</fullName>
    </submittedName>
</protein>
<dbReference type="GO" id="GO:0001516">
    <property type="term" value="P:prostaglandin biosynthetic process"/>
    <property type="evidence" value="ECO:0007669"/>
    <property type="project" value="TreeGrafter"/>
</dbReference>
<comment type="subcellular location">
    <subcellularLocation>
        <location evidence="1">Cytoplasm</location>
    </subcellularLocation>
</comment>
<keyword evidence="2" id="KW-0963">Cytoplasm</keyword>
<keyword evidence="3" id="KW-0560">Oxidoreductase</keyword>
<evidence type="ECO:0000313" key="4">
    <source>
        <dbReference type="EMBL" id="CAH1773387.1"/>
    </source>
</evidence>
<dbReference type="GO" id="GO:0005737">
    <property type="term" value="C:cytoplasm"/>
    <property type="evidence" value="ECO:0007669"/>
    <property type="project" value="UniProtKB-SubCell"/>
</dbReference>
<evidence type="ECO:0000313" key="5">
    <source>
        <dbReference type="Proteomes" id="UP000749559"/>
    </source>
</evidence>
<dbReference type="PANTHER" id="PTHR28630:SF29">
    <property type="entry name" value="PROSTAMIDE_PROSTAGLANDIN F SYNTHASE"/>
    <property type="match status" value="1"/>
</dbReference>